<feature type="transmembrane region" description="Helical" evidence="2">
    <location>
        <begin position="223"/>
        <end position="249"/>
    </location>
</feature>
<keyword evidence="2" id="KW-0812">Transmembrane</keyword>
<gene>
    <name evidence="3" type="ORF">EW146_g6022</name>
</gene>
<feature type="compositionally biased region" description="Basic and acidic residues" evidence="1">
    <location>
        <begin position="855"/>
        <end position="869"/>
    </location>
</feature>
<accession>A0A4V3XEN6</accession>
<feature type="compositionally biased region" description="Low complexity" evidence="1">
    <location>
        <begin position="870"/>
        <end position="896"/>
    </location>
</feature>
<feature type="compositionally biased region" description="Low complexity" evidence="1">
    <location>
        <begin position="688"/>
        <end position="705"/>
    </location>
</feature>
<dbReference type="OrthoDB" id="2575061at2759"/>
<evidence type="ECO:0008006" key="5">
    <source>
        <dbReference type="Google" id="ProtNLM"/>
    </source>
</evidence>
<feature type="compositionally biased region" description="Polar residues" evidence="1">
    <location>
        <begin position="712"/>
        <end position="723"/>
    </location>
</feature>
<evidence type="ECO:0000256" key="1">
    <source>
        <dbReference type="SAM" id="MobiDB-lite"/>
    </source>
</evidence>
<evidence type="ECO:0000313" key="4">
    <source>
        <dbReference type="Proteomes" id="UP000310158"/>
    </source>
</evidence>
<feature type="transmembrane region" description="Helical" evidence="2">
    <location>
        <begin position="394"/>
        <end position="415"/>
    </location>
</feature>
<feature type="compositionally biased region" description="Acidic residues" evidence="1">
    <location>
        <begin position="995"/>
        <end position="1008"/>
    </location>
</feature>
<feature type="transmembrane region" description="Helical" evidence="2">
    <location>
        <begin position="177"/>
        <end position="203"/>
    </location>
</feature>
<keyword evidence="2" id="KW-1133">Transmembrane helix</keyword>
<feature type="compositionally biased region" description="Low complexity" evidence="1">
    <location>
        <begin position="1051"/>
        <end position="1062"/>
    </location>
</feature>
<feature type="compositionally biased region" description="Acidic residues" evidence="1">
    <location>
        <begin position="598"/>
        <end position="610"/>
    </location>
</feature>
<evidence type="ECO:0000256" key="2">
    <source>
        <dbReference type="SAM" id="Phobius"/>
    </source>
</evidence>
<sequence>MSPSQYSPHIEQSANPTEDDSPTDPHHGDAHRVSHIASSPSPQQNSDEGYPSWLPKRPPPPAPTSTIQSSTFNMLANEAGPSEMGVWGGRKPTPRSVRIVSMQDSARRENTDQTRLSAGAPLAHSRIWSRATGAGVSPTVFSPTVDGPLQPSRPRFRSTGFNLRLLRDPSWKSRLHFFIFPLLVFAHVPLQTYFDFNTVFILIQIAKFPNPIAPGVPGSGRNWAFAAAVYIACWAFWIFGVFIGYELIYSFYRRWRFRRPLILPFYLSSPAFNLVSMTSYNHFCFMQHIRNSAFPYVNPDAKLPSSEASLRDALAETCYFYSQNLPTVAFLLPRAGLSLVLLLSFFSPEQLPGGLTLGDVDQSIGRRDGTYFNQENGTLSGYAKGVLIANAAWTAWRILVLLLSWVGIWVFSGYGCAGICGPRNRWEEEDADKIRSVYSEKGSEAAGETLPWSWKECTYLRVQEAYEFCLTLQPPLRGTKREPSEPQEPFEGMEQVLAAVGLGGVPQPSRRGMLSQELFDSPNEGATRQSSPAQTSDVLSDIPKVEGQADEPGKNAPRMTLPYPFTGFGAKKEESDEEQIPFPPSPGPGHEASGESVAAEEEEEGEEEEYDITHGELSEGLEYVEEETEPRTSEEPSSFSGRASNSLSSLGQPVQSRYPFQFRHPGQRGSLSSAGSPHHSHRTPQSKSTSTHTRSTRNSRSTRSTGNDETSDSPMSLGTSSGFPSPVGATNVGSMPMPPRHPASTGQRRQRSGTVPIPTSPTPVIGPIVSLPRPRTQSPQMDADPEVLYESNGEGEVVGALDLGTPEGQASPEPEGEQEALEQEDSVGLLSHAPSPKTSFGGLRNRSGSVVSLTRRNDSRSRSGSEYRSRHNSSTSGSRNGSNSRHNSNSAGGSSVSVALGGRAAIRTRAQSLIQSVASASRSSVELVTGRRGRAQSVVRLEDYEDTDSSPYISEDALSNPESHTFGVPLIGGASAMRRAIERQQRQELLSLELSPDDEEKSEVEMEDALPSSASNSPPRLHEAPSIVSNVAPSERTLSMEPVRPSPFSQPGPSRSVVSPSGTQYLSAHEDLSTAAPSFVTAPATVEGTTESSGATPSSWGGLEHYMEGKDWKPV</sequence>
<feature type="region of interest" description="Disordered" evidence="1">
    <location>
        <begin position="520"/>
        <end position="896"/>
    </location>
</feature>
<keyword evidence="2" id="KW-0472">Membrane</keyword>
<name>A0A4V3XEN6_9AGAM</name>
<dbReference type="EMBL" id="SGPL01000288">
    <property type="protein sequence ID" value="THH14293.1"/>
    <property type="molecule type" value="Genomic_DNA"/>
</dbReference>
<feature type="compositionally biased region" description="Polar residues" evidence="1">
    <location>
        <begin position="1087"/>
        <end position="1099"/>
    </location>
</feature>
<evidence type="ECO:0000313" key="3">
    <source>
        <dbReference type="EMBL" id="THH14293.1"/>
    </source>
</evidence>
<dbReference type="AlphaFoldDB" id="A0A4V3XEN6"/>
<feature type="compositionally biased region" description="Polar residues" evidence="1">
    <location>
        <begin position="36"/>
        <end position="47"/>
    </location>
</feature>
<comment type="caution">
    <text evidence="3">The sequence shown here is derived from an EMBL/GenBank/DDBJ whole genome shotgun (WGS) entry which is preliminary data.</text>
</comment>
<feature type="compositionally biased region" description="Basic and acidic residues" evidence="1">
    <location>
        <begin position="23"/>
        <end position="32"/>
    </location>
</feature>
<feature type="region of interest" description="Disordered" evidence="1">
    <location>
        <begin position="992"/>
        <end position="1070"/>
    </location>
</feature>
<feature type="region of interest" description="Disordered" evidence="1">
    <location>
        <begin position="1"/>
        <end position="68"/>
    </location>
</feature>
<feature type="compositionally biased region" description="Acidic residues" evidence="1">
    <location>
        <begin position="814"/>
        <end position="825"/>
    </location>
</feature>
<feature type="compositionally biased region" description="Polar residues" evidence="1">
    <location>
        <begin position="639"/>
        <end position="655"/>
    </location>
</feature>
<feature type="compositionally biased region" description="Low complexity" evidence="1">
    <location>
        <begin position="752"/>
        <end position="769"/>
    </location>
</feature>
<feature type="compositionally biased region" description="Polar residues" evidence="1">
    <location>
        <begin position="1"/>
        <end position="16"/>
    </location>
</feature>
<keyword evidence="4" id="KW-1185">Reference proteome</keyword>
<reference evidence="3 4" key="1">
    <citation type="submission" date="2019-02" db="EMBL/GenBank/DDBJ databases">
        <title>Genome sequencing of the rare red list fungi Bondarzewia mesenterica.</title>
        <authorList>
            <person name="Buettner E."/>
            <person name="Kellner H."/>
        </authorList>
    </citation>
    <scope>NUCLEOTIDE SEQUENCE [LARGE SCALE GENOMIC DNA]</scope>
    <source>
        <strain evidence="3 4">DSM 108281</strain>
    </source>
</reference>
<organism evidence="3 4">
    <name type="scientific">Bondarzewia mesenterica</name>
    <dbReference type="NCBI Taxonomy" id="1095465"/>
    <lineage>
        <taxon>Eukaryota</taxon>
        <taxon>Fungi</taxon>
        <taxon>Dikarya</taxon>
        <taxon>Basidiomycota</taxon>
        <taxon>Agaricomycotina</taxon>
        <taxon>Agaricomycetes</taxon>
        <taxon>Russulales</taxon>
        <taxon>Bondarzewiaceae</taxon>
        <taxon>Bondarzewia</taxon>
    </lineage>
</organism>
<feature type="region of interest" description="Disordered" evidence="1">
    <location>
        <begin position="1085"/>
        <end position="1115"/>
    </location>
</feature>
<feature type="compositionally biased region" description="Basic and acidic residues" evidence="1">
    <location>
        <begin position="1105"/>
        <end position="1115"/>
    </location>
</feature>
<feature type="compositionally biased region" description="Polar residues" evidence="1">
    <location>
        <begin position="524"/>
        <end position="538"/>
    </location>
</feature>
<proteinExistence type="predicted"/>
<feature type="region of interest" description="Disordered" evidence="1">
    <location>
        <begin position="942"/>
        <end position="964"/>
    </location>
</feature>
<dbReference type="Proteomes" id="UP000310158">
    <property type="component" value="Unassembled WGS sequence"/>
</dbReference>
<protein>
    <recommendedName>
        <fullName evidence="5">Proteophosphoglycan ppg4</fullName>
    </recommendedName>
</protein>